<name>A0ABV0YX17_9TELE</name>
<evidence type="ECO:0000313" key="2">
    <source>
        <dbReference type="Proteomes" id="UP001469553"/>
    </source>
</evidence>
<proteinExistence type="predicted"/>
<comment type="caution">
    <text evidence="1">The sequence shown here is derived from an EMBL/GenBank/DDBJ whole genome shotgun (WGS) entry which is preliminary data.</text>
</comment>
<protein>
    <recommendedName>
        <fullName evidence="3">Secreted protein</fullName>
    </recommendedName>
</protein>
<sequence>MLVIISSTVYIFVILKQKLFTTPCVMVAKDRSCDRTSAGASWLDIFSWRNFAECTSTHCPCEQLEPSAMLLGANFEAGACSLVNTPQSMLRGNCLHCRQ</sequence>
<accession>A0ABV0YX17</accession>
<dbReference type="Proteomes" id="UP001469553">
    <property type="component" value="Unassembled WGS sequence"/>
</dbReference>
<reference evidence="1 2" key="1">
    <citation type="submission" date="2021-06" db="EMBL/GenBank/DDBJ databases">
        <authorList>
            <person name="Palmer J.M."/>
        </authorList>
    </citation>
    <scope>NUCLEOTIDE SEQUENCE [LARGE SCALE GENOMIC DNA]</scope>
    <source>
        <strain evidence="1 2">AS_MEX2019</strain>
        <tissue evidence="1">Muscle</tissue>
    </source>
</reference>
<evidence type="ECO:0008006" key="3">
    <source>
        <dbReference type="Google" id="ProtNLM"/>
    </source>
</evidence>
<organism evidence="1 2">
    <name type="scientific">Ameca splendens</name>
    <dbReference type="NCBI Taxonomy" id="208324"/>
    <lineage>
        <taxon>Eukaryota</taxon>
        <taxon>Metazoa</taxon>
        <taxon>Chordata</taxon>
        <taxon>Craniata</taxon>
        <taxon>Vertebrata</taxon>
        <taxon>Euteleostomi</taxon>
        <taxon>Actinopterygii</taxon>
        <taxon>Neopterygii</taxon>
        <taxon>Teleostei</taxon>
        <taxon>Neoteleostei</taxon>
        <taxon>Acanthomorphata</taxon>
        <taxon>Ovalentaria</taxon>
        <taxon>Atherinomorphae</taxon>
        <taxon>Cyprinodontiformes</taxon>
        <taxon>Goodeidae</taxon>
        <taxon>Ameca</taxon>
    </lineage>
</organism>
<gene>
    <name evidence="1" type="ORF">AMECASPLE_002598</name>
</gene>
<keyword evidence="2" id="KW-1185">Reference proteome</keyword>
<dbReference type="EMBL" id="JAHRIP010047120">
    <property type="protein sequence ID" value="MEQ2298185.1"/>
    <property type="molecule type" value="Genomic_DNA"/>
</dbReference>
<evidence type="ECO:0000313" key="1">
    <source>
        <dbReference type="EMBL" id="MEQ2298185.1"/>
    </source>
</evidence>